<proteinExistence type="predicted"/>
<organism evidence="1">
    <name type="scientific">Salix viminalis</name>
    <name type="common">Common osier</name>
    <name type="synonym">Basket willow</name>
    <dbReference type="NCBI Taxonomy" id="40686"/>
    <lineage>
        <taxon>Eukaryota</taxon>
        <taxon>Viridiplantae</taxon>
        <taxon>Streptophyta</taxon>
        <taxon>Embryophyta</taxon>
        <taxon>Tracheophyta</taxon>
        <taxon>Spermatophyta</taxon>
        <taxon>Magnoliopsida</taxon>
        <taxon>eudicotyledons</taxon>
        <taxon>Gunneridae</taxon>
        <taxon>Pentapetalae</taxon>
        <taxon>rosids</taxon>
        <taxon>fabids</taxon>
        <taxon>Malpighiales</taxon>
        <taxon>Salicaceae</taxon>
        <taxon>Saliceae</taxon>
        <taxon>Salix</taxon>
    </lineage>
</organism>
<sequence length="144" mass="16552">MNDIKLATFFQVKVIIFKNSSTKSIRKTSCLRCSPLISLQKIQFNFKKADSKRTCSNNQRVPVRGQVDPLRTFIEEIISELPPGHICEVSFADWRTLIKEQRDRHWSCGQVVSTSFHQGGNWVFMFCAWLKGAILTTLVLKSDE</sequence>
<protein>
    <submittedName>
        <fullName evidence="1">Uncharacterized protein</fullName>
    </submittedName>
</protein>
<dbReference type="AlphaFoldDB" id="A0A6N2LVW1"/>
<reference evidence="1" key="1">
    <citation type="submission" date="2019-03" db="EMBL/GenBank/DDBJ databases">
        <authorList>
            <person name="Mank J."/>
            <person name="Almeida P."/>
        </authorList>
    </citation>
    <scope>NUCLEOTIDE SEQUENCE</scope>
    <source>
        <strain evidence="1">78183</strain>
    </source>
</reference>
<accession>A0A6N2LVW1</accession>
<name>A0A6N2LVW1_SALVM</name>
<dbReference type="EMBL" id="CAADRP010001601">
    <property type="protein sequence ID" value="VFU44497.1"/>
    <property type="molecule type" value="Genomic_DNA"/>
</dbReference>
<evidence type="ECO:0000313" key="1">
    <source>
        <dbReference type="EMBL" id="VFU44497.1"/>
    </source>
</evidence>
<gene>
    <name evidence="1" type="ORF">SVIM_LOCUS273956</name>
</gene>